<dbReference type="Pfam" id="PF00071">
    <property type="entry name" value="Ras"/>
    <property type="match status" value="1"/>
</dbReference>
<dbReference type="CTD" id="11020"/>
<dbReference type="GeneTree" id="ENSGT00870000136549"/>
<dbReference type="PRINTS" id="PR00449">
    <property type="entry name" value="RASTRNSFRMNG"/>
</dbReference>
<proteinExistence type="inferred from homology"/>
<keyword evidence="3" id="KW-0547">Nucleotide-binding</keyword>
<dbReference type="GO" id="GO:0030990">
    <property type="term" value="C:intraciliary transport particle"/>
    <property type="evidence" value="ECO:0007669"/>
    <property type="project" value="UniProtKB-ARBA"/>
</dbReference>
<evidence type="ECO:0000256" key="6">
    <source>
        <dbReference type="ARBA" id="ARBA00023134"/>
    </source>
</evidence>
<comment type="subcellular location">
    <subcellularLocation>
        <location evidence="1">Cell projection</location>
        <location evidence="1">Cilium</location>
        <location evidence="1">Flagellum</location>
    </subcellularLocation>
</comment>
<reference evidence="8" key="3">
    <citation type="submission" date="2025-09" db="UniProtKB">
        <authorList>
            <consortium name="Ensembl"/>
        </authorList>
    </citation>
    <scope>IDENTIFICATION</scope>
</reference>
<dbReference type="NCBIfam" id="TIGR00231">
    <property type="entry name" value="small_GTP"/>
    <property type="match status" value="1"/>
</dbReference>
<evidence type="ECO:0000256" key="2">
    <source>
        <dbReference type="ARBA" id="ARBA00006270"/>
    </source>
</evidence>
<evidence type="ECO:0000256" key="4">
    <source>
        <dbReference type="ARBA" id="ARBA00022846"/>
    </source>
</evidence>
<keyword evidence="6" id="KW-0342">GTP-binding</keyword>
<dbReference type="GeneID" id="103156065"/>
<accession>A0A087XEK6</accession>
<keyword evidence="9" id="KW-1185">Reference proteome</keyword>
<dbReference type="RefSeq" id="XP_007578032.1">
    <property type="nucleotide sequence ID" value="XM_007577970.2"/>
</dbReference>
<reference evidence="9" key="1">
    <citation type="submission" date="2013-10" db="EMBL/GenBank/DDBJ databases">
        <authorList>
            <person name="Schartl M."/>
            <person name="Warren W."/>
        </authorList>
    </citation>
    <scope>NUCLEOTIDE SEQUENCE [LARGE SCALE GENOMIC DNA]</scope>
    <source>
        <strain evidence="9">female</strain>
    </source>
</reference>
<dbReference type="InterPro" id="IPR001806">
    <property type="entry name" value="Small_GTPase"/>
</dbReference>
<dbReference type="PROSITE" id="PS51419">
    <property type="entry name" value="RAB"/>
    <property type="match status" value="1"/>
</dbReference>
<dbReference type="EMBL" id="AYCK01018851">
    <property type="status" value="NOT_ANNOTATED_CDS"/>
    <property type="molecule type" value="Genomic_DNA"/>
</dbReference>
<sequence length="188" mass="20931">MVKLRARCLLLGDAAVGKSCLSHIFYNDGSLFQKNYSLTTGVELVMKCINIPETNDSVELYILDSAGKEMLVEGCEKMWGEPSLLCLVFDLTNEQSFANCTCWMERVQAHCKGLHVPGVLVGNKSDLSARREVQASVAKEWAHSKGLEYHETSAKEMDNCDAPLLSLAQSFYSLYQEQREIMQNLGPG</sequence>
<dbReference type="OrthoDB" id="265044at2759"/>
<dbReference type="SMART" id="SM00174">
    <property type="entry name" value="RHO"/>
    <property type="match status" value="1"/>
</dbReference>
<dbReference type="OMA" id="KMWGQPS"/>
<dbReference type="InterPro" id="IPR050209">
    <property type="entry name" value="Rab_GTPases_membrane_traffic"/>
</dbReference>
<keyword evidence="4" id="KW-0282">Flagellum</keyword>
<organism evidence="8 9">
    <name type="scientific">Poecilia formosa</name>
    <name type="common">Amazon molly</name>
    <name type="synonym">Limia formosa</name>
    <dbReference type="NCBI Taxonomy" id="48698"/>
    <lineage>
        <taxon>Eukaryota</taxon>
        <taxon>Metazoa</taxon>
        <taxon>Chordata</taxon>
        <taxon>Craniata</taxon>
        <taxon>Vertebrata</taxon>
        <taxon>Euteleostomi</taxon>
        <taxon>Actinopterygii</taxon>
        <taxon>Neopterygii</taxon>
        <taxon>Teleostei</taxon>
        <taxon>Neoteleostei</taxon>
        <taxon>Acanthomorphata</taxon>
        <taxon>Ovalentaria</taxon>
        <taxon>Atherinomorphae</taxon>
        <taxon>Cyprinodontiformes</taxon>
        <taxon>Poeciliidae</taxon>
        <taxon>Poeciliinae</taxon>
        <taxon>Poecilia</taxon>
    </lineage>
</organism>
<name>A0A087XEK6_POEFO</name>
<dbReference type="GO" id="GO:0003924">
    <property type="term" value="F:GTPase activity"/>
    <property type="evidence" value="ECO:0007669"/>
    <property type="project" value="InterPro"/>
</dbReference>
<dbReference type="KEGG" id="pfor:103156065"/>
<dbReference type="Gene3D" id="3.40.50.300">
    <property type="entry name" value="P-loop containing nucleotide triphosphate hydrolases"/>
    <property type="match status" value="1"/>
</dbReference>
<evidence type="ECO:0000256" key="1">
    <source>
        <dbReference type="ARBA" id="ARBA00004230"/>
    </source>
</evidence>
<protein>
    <submittedName>
        <fullName evidence="8">Intraflagellar transport 27</fullName>
    </submittedName>
</protein>
<dbReference type="eggNOG" id="KOG0079">
    <property type="taxonomic scope" value="Eukaryota"/>
</dbReference>
<dbReference type="AlphaFoldDB" id="A0A087XEK6"/>
<dbReference type="PANTHER" id="PTHR47979">
    <property type="entry name" value="DRAB11-RELATED"/>
    <property type="match status" value="1"/>
</dbReference>
<dbReference type="InterPro" id="IPR027417">
    <property type="entry name" value="P-loop_NTPase"/>
</dbReference>
<dbReference type="InterPro" id="IPR005225">
    <property type="entry name" value="Small_GTP-bd"/>
</dbReference>
<comment type="similarity">
    <text evidence="2">Belongs to the small GTPase superfamily. Rab family.</text>
</comment>
<keyword evidence="7" id="KW-0966">Cell projection</keyword>
<evidence type="ECO:0000256" key="5">
    <source>
        <dbReference type="ARBA" id="ARBA00023069"/>
    </source>
</evidence>
<reference evidence="8" key="2">
    <citation type="submission" date="2025-08" db="UniProtKB">
        <authorList>
            <consortium name="Ensembl"/>
        </authorList>
    </citation>
    <scope>IDENTIFICATION</scope>
</reference>
<evidence type="ECO:0000313" key="8">
    <source>
        <dbReference type="Ensembl" id="ENSPFOP00000004209.1"/>
    </source>
</evidence>
<evidence type="ECO:0000256" key="3">
    <source>
        <dbReference type="ARBA" id="ARBA00022741"/>
    </source>
</evidence>
<keyword evidence="5" id="KW-0969">Cilium</keyword>
<dbReference type="SMART" id="SM00175">
    <property type="entry name" value="RAB"/>
    <property type="match status" value="1"/>
</dbReference>
<dbReference type="FunFam" id="3.40.50.300:FF:001684">
    <property type="entry name" value="Intraflagellar transport 27 homolog (Chlamydomonas)"/>
    <property type="match status" value="1"/>
</dbReference>
<evidence type="ECO:0000256" key="7">
    <source>
        <dbReference type="ARBA" id="ARBA00023273"/>
    </source>
</evidence>
<dbReference type="GO" id="GO:0031514">
    <property type="term" value="C:motile cilium"/>
    <property type="evidence" value="ECO:0007669"/>
    <property type="project" value="UniProtKB-SubCell"/>
</dbReference>
<dbReference type="SMART" id="SM00173">
    <property type="entry name" value="RAS"/>
    <property type="match status" value="1"/>
</dbReference>
<dbReference type="SUPFAM" id="SSF52540">
    <property type="entry name" value="P-loop containing nucleoside triphosphate hydrolases"/>
    <property type="match status" value="1"/>
</dbReference>
<dbReference type="STRING" id="48698.ENSPFOP00000004209"/>
<dbReference type="Proteomes" id="UP000028760">
    <property type="component" value="Unassembled WGS sequence"/>
</dbReference>
<evidence type="ECO:0000313" key="9">
    <source>
        <dbReference type="Proteomes" id="UP000028760"/>
    </source>
</evidence>
<dbReference type="GO" id="GO:0005525">
    <property type="term" value="F:GTP binding"/>
    <property type="evidence" value="ECO:0007669"/>
    <property type="project" value="UniProtKB-KW"/>
</dbReference>
<dbReference type="Ensembl" id="ENSPFOT00000004217.1">
    <property type="protein sequence ID" value="ENSPFOP00000004209.1"/>
    <property type="gene ID" value="ENSPFOG00000004236.1"/>
</dbReference>